<keyword evidence="1" id="KW-0547">Nucleotide-binding</keyword>
<dbReference type="InterPro" id="IPR006073">
    <property type="entry name" value="GTP-bd"/>
</dbReference>
<dbReference type="Pfam" id="PF01926">
    <property type="entry name" value="MMR_HSR1"/>
    <property type="match status" value="1"/>
</dbReference>
<dbReference type="InterPro" id="IPR045001">
    <property type="entry name" value="DRG"/>
</dbReference>
<evidence type="ECO:0000256" key="1">
    <source>
        <dbReference type="ARBA" id="ARBA00022741"/>
    </source>
</evidence>
<dbReference type="EMBL" id="JBICCN010000232">
    <property type="protein sequence ID" value="KAL3085295.1"/>
    <property type="molecule type" value="Genomic_DNA"/>
</dbReference>
<feature type="domain" description="OBG-type G" evidence="3">
    <location>
        <begin position="64"/>
        <end position="289"/>
    </location>
</feature>
<name>A0ABD2J4C9_HETSC</name>
<proteinExistence type="predicted"/>
<dbReference type="FunFam" id="3.10.20.30:FF:000016">
    <property type="entry name" value="Developmentally-regulated GTP-binding protein 2"/>
    <property type="match status" value="1"/>
</dbReference>
<dbReference type="InterPro" id="IPR006074">
    <property type="entry name" value="GTP1-OBG_CS"/>
</dbReference>
<dbReference type="InterPro" id="IPR004095">
    <property type="entry name" value="TGS"/>
</dbReference>
<dbReference type="Proteomes" id="UP001620645">
    <property type="component" value="Unassembled WGS sequence"/>
</dbReference>
<keyword evidence="2" id="KW-0342">GTP-binding</keyword>
<dbReference type="InterPro" id="IPR031662">
    <property type="entry name" value="GTP-binding_2"/>
</dbReference>
<feature type="domain" description="TGS" evidence="4">
    <location>
        <begin position="289"/>
        <end position="368"/>
    </location>
</feature>
<dbReference type="SUPFAM" id="SSF81271">
    <property type="entry name" value="TGS-like"/>
    <property type="match status" value="1"/>
</dbReference>
<dbReference type="InterPro" id="IPR005225">
    <property type="entry name" value="Small_GTP-bd"/>
</dbReference>
<evidence type="ECO:0000259" key="4">
    <source>
        <dbReference type="PROSITE" id="PS51880"/>
    </source>
</evidence>
<dbReference type="Pfam" id="PF02824">
    <property type="entry name" value="TGS"/>
    <property type="match status" value="1"/>
</dbReference>
<gene>
    <name evidence="5" type="ORF">niasHS_010364</name>
</gene>
<dbReference type="CDD" id="cd01896">
    <property type="entry name" value="DRG"/>
    <property type="match status" value="1"/>
</dbReference>
<evidence type="ECO:0000313" key="6">
    <source>
        <dbReference type="Proteomes" id="UP001620645"/>
    </source>
</evidence>
<evidence type="ECO:0000256" key="2">
    <source>
        <dbReference type="ARBA" id="ARBA00023134"/>
    </source>
</evidence>
<dbReference type="SUPFAM" id="SSF52540">
    <property type="entry name" value="P-loop containing nucleoside triphosphate hydrolases"/>
    <property type="match status" value="1"/>
</dbReference>
<evidence type="ECO:0000313" key="5">
    <source>
        <dbReference type="EMBL" id="KAL3085295.1"/>
    </source>
</evidence>
<dbReference type="PRINTS" id="PR00326">
    <property type="entry name" value="GTP1OBG"/>
</dbReference>
<dbReference type="PROSITE" id="PS51880">
    <property type="entry name" value="TGS"/>
    <property type="match status" value="1"/>
</dbReference>
<reference evidence="5 6" key="1">
    <citation type="submission" date="2024-10" db="EMBL/GenBank/DDBJ databases">
        <authorList>
            <person name="Kim D."/>
        </authorList>
    </citation>
    <scope>NUCLEOTIDE SEQUENCE [LARGE SCALE GENOMIC DNA]</scope>
    <source>
        <strain evidence="5">Taebaek</strain>
    </source>
</reference>
<sequence>MGIIEKIAEIEREMARTQKNKATEYHLGILKAKLAKYRQELLEPAKGGGSSKGEGFDVMKSGDARVALVGFPSVGKSTFLSTVTTTESVAASYEFTTLTCIPGVIEYEGANIQLLDLPGIIEGAAQGKGRGRQVIAVAKTADLILMMLDATKGEIQKTLLEKELEAVGIRLNKRPPNIYFKKKNGGGLKFTHTVPLTHCHEKLIQMVLHEYKIFNADVIFREDCTIDELIDVIQGNRVYIPCLHIYNKIDQISLEEMERLARLPHSIVISCELSLNLDYMLEKLWEYLALLRIYTKKPGNAPDLGPEDGIILRGNSTVEHACHALHRTLAAQFRYAIVWGTSTKFTNAPQRVGIHHKLHHEDVIQIMKKN</sequence>
<dbReference type="InterPro" id="IPR012676">
    <property type="entry name" value="TGS-like"/>
</dbReference>
<protein>
    <submittedName>
        <fullName evidence="5">Uncharacterized protein</fullName>
    </submittedName>
</protein>
<dbReference type="GO" id="GO:0005525">
    <property type="term" value="F:GTP binding"/>
    <property type="evidence" value="ECO:0007669"/>
    <property type="project" value="UniProtKB-KW"/>
</dbReference>
<dbReference type="PANTHER" id="PTHR43127">
    <property type="entry name" value="DEVELOPMENTALLY-REGULATED GTP-BINDING PROTEIN 2"/>
    <property type="match status" value="1"/>
</dbReference>
<dbReference type="FunFam" id="3.40.50.300:FF:000740">
    <property type="entry name" value="Putative GTP-binding protein 1"/>
    <property type="match status" value="1"/>
</dbReference>
<dbReference type="AlphaFoldDB" id="A0ABD2J4C9"/>
<comment type="caution">
    <text evidence="5">The sequence shown here is derived from an EMBL/GenBank/DDBJ whole genome shotgun (WGS) entry which is preliminary data.</text>
</comment>
<dbReference type="Gene3D" id="6.10.140.1070">
    <property type="match status" value="2"/>
</dbReference>
<dbReference type="PROSITE" id="PS51710">
    <property type="entry name" value="G_OBG"/>
    <property type="match status" value="1"/>
</dbReference>
<dbReference type="InterPro" id="IPR012675">
    <property type="entry name" value="Beta-grasp_dom_sf"/>
</dbReference>
<evidence type="ECO:0000259" key="3">
    <source>
        <dbReference type="PROSITE" id="PS51710"/>
    </source>
</evidence>
<organism evidence="5 6">
    <name type="scientific">Heterodera schachtii</name>
    <name type="common">Sugarbeet cyst nematode worm</name>
    <name type="synonym">Tylenchus schachtii</name>
    <dbReference type="NCBI Taxonomy" id="97005"/>
    <lineage>
        <taxon>Eukaryota</taxon>
        <taxon>Metazoa</taxon>
        <taxon>Ecdysozoa</taxon>
        <taxon>Nematoda</taxon>
        <taxon>Chromadorea</taxon>
        <taxon>Rhabditida</taxon>
        <taxon>Tylenchina</taxon>
        <taxon>Tylenchomorpha</taxon>
        <taxon>Tylenchoidea</taxon>
        <taxon>Heteroderidae</taxon>
        <taxon>Heteroderinae</taxon>
        <taxon>Heterodera</taxon>
    </lineage>
</organism>
<dbReference type="InterPro" id="IPR027417">
    <property type="entry name" value="P-loop_NTPase"/>
</dbReference>
<dbReference type="InterPro" id="IPR031167">
    <property type="entry name" value="G_OBG"/>
</dbReference>
<dbReference type="Pfam" id="PF16897">
    <property type="entry name" value="MMR_HSR1_Xtn"/>
    <property type="match status" value="1"/>
</dbReference>
<dbReference type="NCBIfam" id="TIGR00231">
    <property type="entry name" value="small_GTP"/>
    <property type="match status" value="1"/>
</dbReference>
<accession>A0ABD2J4C9</accession>
<keyword evidence="6" id="KW-1185">Reference proteome</keyword>
<dbReference type="Gene3D" id="3.10.20.30">
    <property type="match status" value="1"/>
</dbReference>
<dbReference type="PROSITE" id="PS00905">
    <property type="entry name" value="GTP1_OBG"/>
    <property type="match status" value="1"/>
</dbReference>